<evidence type="ECO:0000259" key="5">
    <source>
        <dbReference type="PROSITE" id="PS50056"/>
    </source>
</evidence>
<evidence type="ECO:0000256" key="1">
    <source>
        <dbReference type="ARBA" id="ARBA00022801"/>
    </source>
</evidence>
<dbReference type="GO" id="GO:0004721">
    <property type="term" value="F:phosphoprotein phosphatase activity"/>
    <property type="evidence" value="ECO:0007669"/>
    <property type="project" value="UniProtKB-KW"/>
</dbReference>
<dbReference type="eggNOG" id="KOG2386">
    <property type="taxonomic scope" value="Eukaryota"/>
</dbReference>
<dbReference type="Proteomes" id="UP000095284">
    <property type="component" value="Unplaced"/>
</dbReference>
<dbReference type="Pfam" id="PF00782">
    <property type="entry name" value="DSPc"/>
    <property type="match status" value="1"/>
</dbReference>
<dbReference type="InterPro" id="IPR051029">
    <property type="entry name" value="mRNA_Capping_Enz/RNA_Phosphat"/>
</dbReference>
<organism evidence="7 9">
    <name type="scientific">Bursaphelenchus xylophilus</name>
    <name type="common">Pinewood nematode worm</name>
    <name type="synonym">Aphelenchoides xylophilus</name>
    <dbReference type="NCBI Taxonomy" id="6326"/>
    <lineage>
        <taxon>Eukaryota</taxon>
        <taxon>Metazoa</taxon>
        <taxon>Ecdysozoa</taxon>
        <taxon>Nematoda</taxon>
        <taxon>Chromadorea</taxon>
        <taxon>Rhabditida</taxon>
        <taxon>Tylenchina</taxon>
        <taxon>Tylenchomorpha</taxon>
        <taxon>Aphelenchoidea</taxon>
        <taxon>Aphelenchoididae</taxon>
        <taxon>Bursaphelenchus</taxon>
    </lineage>
</organism>
<protein>
    <submittedName>
        <fullName evidence="6">(pine wood nematode) hypothetical protein</fullName>
    </submittedName>
</protein>
<feature type="compositionally biased region" description="Basic residues" evidence="3">
    <location>
        <begin position="46"/>
        <end position="56"/>
    </location>
</feature>
<dbReference type="GO" id="GO:0004651">
    <property type="term" value="F:polynucleotide 5'-phosphatase activity"/>
    <property type="evidence" value="ECO:0007669"/>
    <property type="project" value="TreeGrafter"/>
</dbReference>
<dbReference type="InterPro" id="IPR016130">
    <property type="entry name" value="Tyr_Pase_AS"/>
</dbReference>
<evidence type="ECO:0000313" key="6">
    <source>
        <dbReference type="EMBL" id="CAD5213273.1"/>
    </source>
</evidence>
<evidence type="ECO:0000313" key="8">
    <source>
        <dbReference type="Proteomes" id="UP000659654"/>
    </source>
</evidence>
<sequence>MAAVEPSSGGDASLTKTVADAIIQDRAAQKAEEIEGRPAASSPIQKRGRPPRKFNPRRLPDRWEAYSPCGKVIADTRLIAFKTPLKPDFFQGTELEPFGIDDLVEAMEKQNQKLGLVIDLTATTRYYDPAELEQYGIKYKKIFCPGRDFEALKDLGDEFMDTIKEYFMENLDNNSLIGIHCTHGLNRTGYLVCRYMHECLGWSVDESVNTFNAARGHEIERKEYITALQLKCEYHNGSYRC</sequence>
<dbReference type="PANTHER" id="PTHR10367">
    <property type="entry name" value="MRNA-CAPPING ENZYME"/>
    <property type="match status" value="1"/>
</dbReference>
<reference evidence="9" key="1">
    <citation type="submission" date="2016-11" db="UniProtKB">
        <authorList>
            <consortium name="WormBaseParasite"/>
        </authorList>
    </citation>
    <scope>IDENTIFICATION</scope>
</reference>
<dbReference type="EMBL" id="CAJFDI010000002">
    <property type="protein sequence ID" value="CAD5213273.1"/>
    <property type="molecule type" value="Genomic_DNA"/>
</dbReference>
<dbReference type="PANTHER" id="PTHR10367:SF9">
    <property type="entry name" value="DUAL-SPECIFICITY PHOSPHATASE 11 (RNA_RNP COMPLEX 1-INTERACTING)"/>
    <property type="match status" value="1"/>
</dbReference>
<keyword evidence="2" id="KW-0904">Protein phosphatase</keyword>
<dbReference type="Proteomes" id="UP000582659">
    <property type="component" value="Unassembled WGS sequence"/>
</dbReference>
<dbReference type="OrthoDB" id="428974at2759"/>
<dbReference type="SUPFAM" id="SSF52799">
    <property type="entry name" value="(Phosphotyrosine protein) phosphatases II"/>
    <property type="match status" value="1"/>
</dbReference>
<feature type="domain" description="Tyrosine-protein phosphatase" evidence="4">
    <location>
        <begin position="81"/>
        <end position="237"/>
    </location>
</feature>
<dbReference type="AlphaFoldDB" id="A0A1I7RYT8"/>
<gene>
    <name evidence="6" type="ORF">BXYJ_LOCUS2944</name>
</gene>
<evidence type="ECO:0000313" key="7">
    <source>
        <dbReference type="Proteomes" id="UP000095284"/>
    </source>
</evidence>
<dbReference type="Proteomes" id="UP000659654">
    <property type="component" value="Unassembled WGS sequence"/>
</dbReference>
<reference evidence="6" key="2">
    <citation type="submission" date="2020-09" db="EMBL/GenBank/DDBJ databases">
        <authorList>
            <person name="Kikuchi T."/>
        </authorList>
    </citation>
    <scope>NUCLEOTIDE SEQUENCE</scope>
    <source>
        <strain evidence="6">Ka4C1</strain>
    </source>
</reference>
<evidence type="ECO:0000256" key="3">
    <source>
        <dbReference type="SAM" id="MobiDB-lite"/>
    </source>
</evidence>
<dbReference type="InterPro" id="IPR029021">
    <property type="entry name" value="Prot-tyrosine_phosphatase-like"/>
</dbReference>
<dbReference type="PROSITE" id="PS00383">
    <property type="entry name" value="TYR_PHOSPHATASE_1"/>
    <property type="match status" value="1"/>
</dbReference>
<proteinExistence type="predicted"/>
<keyword evidence="8" id="KW-1185">Reference proteome</keyword>
<dbReference type="SMR" id="A0A1I7RYT8"/>
<dbReference type="InterPro" id="IPR020422">
    <property type="entry name" value="TYR_PHOSPHATASE_DUAL_dom"/>
</dbReference>
<dbReference type="PROSITE" id="PS50054">
    <property type="entry name" value="TYR_PHOSPHATASE_DUAL"/>
    <property type="match status" value="1"/>
</dbReference>
<keyword evidence="1" id="KW-0378">Hydrolase</keyword>
<feature type="domain" description="Tyrosine specific protein phosphatases" evidence="5">
    <location>
        <begin position="157"/>
        <end position="226"/>
    </location>
</feature>
<dbReference type="Gene3D" id="3.90.190.10">
    <property type="entry name" value="Protein tyrosine phosphatase superfamily"/>
    <property type="match status" value="1"/>
</dbReference>
<evidence type="ECO:0000259" key="4">
    <source>
        <dbReference type="PROSITE" id="PS50054"/>
    </source>
</evidence>
<feature type="region of interest" description="Disordered" evidence="3">
    <location>
        <begin position="28"/>
        <end position="60"/>
    </location>
</feature>
<dbReference type="EMBL" id="CAJFCV020000002">
    <property type="protein sequence ID" value="CAG9092238.1"/>
    <property type="molecule type" value="Genomic_DNA"/>
</dbReference>
<name>A0A1I7RYT8_BURXY</name>
<dbReference type="WBParaSite" id="BXY_0590600.1">
    <property type="protein sequence ID" value="BXY_0590600.1"/>
    <property type="gene ID" value="BXY_0590600"/>
</dbReference>
<evidence type="ECO:0000256" key="2">
    <source>
        <dbReference type="ARBA" id="ARBA00022912"/>
    </source>
</evidence>
<evidence type="ECO:0000313" key="9">
    <source>
        <dbReference type="WBParaSite" id="BXY_0590600.1"/>
    </source>
</evidence>
<dbReference type="PROSITE" id="PS50056">
    <property type="entry name" value="TYR_PHOSPHATASE_2"/>
    <property type="match status" value="1"/>
</dbReference>
<accession>A0A1I7RYT8</accession>
<dbReference type="InterPro" id="IPR000340">
    <property type="entry name" value="Dual-sp_phosphatase_cat-dom"/>
</dbReference>
<dbReference type="InterPro" id="IPR000387">
    <property type="entry name" value="Tyr_Pase_dom"/>
</dbReference>